<dbReference type="PANTHER" id="PTHR42951:SF4">
    <property type="entry name" value="ACYL-COENZYME A THIOESTERASE MBLAC2"/>
    <property type="match status" value="1"/>
</dbReference>
<organism evidence="3">
    <name type="scientific">Sulfurimonas autotrophica</name>
    <dbReference type="NCBI Taxonomy" id="202747"/>
    <lineage>
        <taxon>Bacteria</taxon>
        <taxon>Pseudomonadati</taxon>
        <taxon>Campylobacterota</taxon>
        <taxon>Epsilonproteobacteria</taxon>
        <taxon>Campylobacterales</taxon>
        <taxon>Sulfurimonadaceae</taxon>
        <taxon>Sulfurimonas</taxon>
    </lineage>
</organism>
<protein>
    <submittedName>
        <fullName evidence="3">MBL fold metallo-hydrolase</fullName>
    </submittedName>
</protein>
<dbReference type="PANTHER" id="PTHR42951">
    <property type="entry name" value="METALLO-BETA-LACTAMASE DOMAIN-CONTAINING"/>
    <property type="match status" value="1"/>
</dbReference>
<dbReference type="SUPFAM" id="SSF56281">
    <property type="entry name" value="Metallo-hydrolase/oxidoreductase"/>
    <property type="match status" value="1"/>
</dbReference>
<dbReference type="EMBL" id="DRNH01000026">
    <property type="protein sequence ID" value="HFB53179.1"/>
    <property type="molecule type" value="Genomic_DNA"/>
</dbReference>
<dbReference type="AlphaFoldDB" id="A0A7C3BZ63"/>
<sequence length="263" mass="29957">VMDKRNNGNMSNSCFVNMGTSYLVIDSGPTFQYAAQAYEKMKKIKNLPVSYVINSHVHDDHWLGNGFYKAQGAQIIGLATFQELPKEEMTRMQRRISAEAYKGTTQVYPTLFVAKEKIFTINGKQVDIKSVNHKAHTANDLFVYIPSENIVFAGDLVFNERLPSLRDGNIDGWIAALEKLKKMDVKYVVGGHGDVVDKAAILFTYNYLTQLRDAVKKRLDVGEDIGDVVNEVVMPEYKNIPFYDSIHRQNVESVYRTLEWEDE</sequence>
<dbReference type="Proteomes" id="UP000886390">
    <property type="component" value="Unassembled WGS sequence"/>
</dbReference>
<accession>A0A7C3BZ63</accession>
<dbReference type="GO" id="GO:0017001">
    <property type="term" value="P:antibiotic catabolic process"/>
    <property type="evidence" value="ECO:0007669"/>
    <property type="project" value="UniProtKB-ARBA"/>
</dbReference>
<dbReference type="Pfam" id="PF00753">
    <property type="entry name" value="Lactamase_B"/>
    <property type="match status" value="1"/>
</dbReference>
<feature type="domain" description="Metallo-beta-lactamase" evidence="2">
    <location>
        <begin position="10"/>
        <end position="192"/>
    </location>
</feature>
<dbReference type="CDD" id="cd16282">
    <property type="entry name" value="metallo-hydrolase-like_MBL-fold"/>
    <property type="match status" value="1"/>
</dbReference>
<dbReference type="InterPro" id="IPR050855">
    <property type="entry name" value="NDM-1-like"/>
</dbReference>
<reference evidence="3" key="1">
    <citation type="journal article" date="2020" name="mSystems">
        <title>Genome- and Community-Level Interaction Insights into Carbon Utilization and Element Cycling Functions of Hydrothermarchaeota in Hydrothermal Sediment.</title>
        <authorList>
            <person name="Zhou Z."/>
            <person name="Liu Y."/>
            <person name="Xu W."/>
            <person name="Pan J."/>
            <person name="Luo Z.H."/>
            <person name="Li M."/>
        </authorList>
    </citation>
    <scope>NUCLEOTIDE SEQUENCE [LARGE SCALE GENOMIC DNA]</scope>
    <source>
        <strain evidence="3">HyVt-507</strain>
    </source>
</reference>
<feature type="non-terminal residue" evidence="3">
    <location>
        <position position="1"/>
    </location>
</feature>
<proteinExistence type="inferred from homology"/>
<dbReference type="InterPro" id="IPR001279">
    <property type="entry name" value="Metallo-B-lactamas"/>
</dbReference>
<comment type="similarity">
    <text evidence="1">Belongs to the metallo-beta-lactamase superfamily. Class-B beta-lactamase family.</text>
</comment>
<evidence type="ECO:0000313" key="3">
    <source>
        <dbReference type="EMBL" id="HFB53179.1"/>
    </source>
</evidence>
<comment type="caution">
    <text evidence="3">The sequence shown here is derived from an EMBL/GenBank/DDBJ whole genome shotgun (WGS) entry which is preliminary data.</text>
</comment>
<dbReference type="Gene3D" id="3.60.15.10">
    <property type="entry name" value="Ribonuclease Z/Hydroxyacylglutathione hydrolase-like"/>
    <property type="match status" value="1"/>
</dbReference>
<dbReference type="InterPro" id="IPR036866">
    <property type="entry name" value="RibonucZ/Hydroxyglut_hydro"/>
</dbReference>
<evidence type="ECO:0000259" key="2">
    <source>
        <dbReference type="SMART" id="SM00849"/>
    </source>
</evidence>
<gene>
    <name evidence="3" type="ORF">ENJ67_00470</name>
</gene>
<evidence type="ECO:0000256" key="1">
    <source>
        <dbReference type="ARBA" id="ARBA00005250"/>
    </source>
</evidence>
<name>A0A7C3BZ63_9BACT</name>
<dbReference type="SMART" id="SM00849">
    <property type="entry name" value="Lactamase_B"/>
    <property type="match status" value="1"/>
</dbReference>